<dbReference type="Proteomes" id="UP001280121">
    <property type="component" value="Unassembled WGS sequence"/>
</dbReference>
<feature type="region of interest" description="Disordered" evidence="1">
    <location>
        <begin position="25"/>
        <end position="69"/>
    </location>
</feature>
<evidence type="ECO:0000313" key="2">
    <source>
        <dbReference type="EMBL" id="KAK2636803.1"/>
    </source>
</evidence>
<comment type="caution">
    <text evidence="2">The sequence shown here is derived from an EMBL/GenBank/DDBJ whole genome shotgun (WGS) entry which is preliminary data.</text>
</comment>
<reference evidence="2" key="1">
    <citation type="journal article" date="2023" name="Plant J.">
        <title>Genome sequences and population genomics provide insights into the demographic history, inbreeding, and mutation load of two 'living fossil' tree species of Dipteronia.</title>
        <authorList>
            <person name="Feng Y."/>
            <person name="Comes H.P."/>
            <person name="Chen J."/>
            <person name="Zhu S."/>
            <person name="Lu R."/>
            <person name="Zhang X."/>
            <person name="Li P."/>
            <person name="Qiu J."/>
            <person name="Olsen K.M."/>
            <person name="Qiu Y."/>
        </authorList>
    </citation>
    <scope>NUCLEOTIDE SEQUENCE</scope>
    <source>
        <strain evidence="2">KIB01</strain>
    </source>
</reference>
<evidence type="ECO:0000313" key="3">
    <source>
        <dbReference type="Proteomes" id="UP001280121"/>
    </source>
</evidence>
<dbReference type="AlphaFoldDB" id="A0AAD9TJL9"/>
<gene>
    <name evidence="2" type="ORF">Ddye_031595</name>
</gene>
<organism evidence="2 3">
    <name type="scientific">Dipteronia dyeriana</name>
    <dbReference type="NCBI Taxonomy" id="168575"/>
    <lineage>
        <taxon>Eukaryota</taxon>
        <taxon>Viridiplantae</taxon>
        <taxon>Streptophyta</taxon>
        <taxon>Embryophyta</taxon>
        <taxon>Tracheophyta</taxon>
        <taxon>Spermatophyta</taxon>
        <taxon>Magnoliopsida</taxon>
        <taxon>eudicotyledons</taxon>
        <taxon>Gunneridae</taxon>
        <taxon>Pentapetalae</taxon>
        <taxon>rosids</taxon>
        <taxon>malvids</taxon>
        <taxon>Sapindales</taxon>
        <taxon>Sapindaceae</taxon>
        <taxon>Hippocastanoideae</taxon>
        <taxon>Acereae</taxon>
        <taxon>Dipteronia</taxon>
    </lineage>
</organism>
<keyword evidence="3" id="KW-1185">Reference proteome</keyword>
<proteinExistence type="predicted"/>
<evidence type="ECO:0000256" key="1">
    <source>
        <dbReference type="SAM" id="MobiDB-lite"/>
    </source>
</evidence>
<dbReference type="EMBL" id="JANJYI010000009">
    <property type="protein sequence ID" value="KAK2636803.1"/>
    <property type="molecule type" value="Genomic_DNA"/>
</dbReference>
<accession>A0AAD9TJL9</accession>
<protein>
    <submittedName>
        <fullName evidence="2">Uncharacterized protein</fullName>
    </submittedName>
</protein>
<name>A0AAD9TJL9_9ROSI</name>
<feature type="compositionally biased region" description="Acidic residues" evidence="1">
    <location>
        <begin position="38"/>
        <end position="57"/>
    </location>
</feature>
<sequence length="110" mass="13060">MIITQVRFRFKVELEIASDRFLDDEEDDIDNDNFTYTTDDDDDEAEYDEEEKEEMEESLSRVSNSGKGVCDEDKRIRVERRFQIVQGSRGIEVIFAEIEFRLPDSDIFIF</sequence>